<protein>
    <submittedName>
        <fullName evidence="1">Uncharacterized protein</fullName>
    </submittedName>
</protein>
<evidence type="ECO:0000313" key="1">
    <source>
        <dbReference type="EMBL" id="MWG34728.1"/>
    </source>
</evidence>
<keyword evidence="2" id="KW-1185">Reference proteome</keyword>
<evidence type="ECO:0000313" key="2">
    <source>
        <dbReference type="Proteomes" id="UP000451471"/>
    </source>
</evidence>
<organism evidence="1 2">
    <name type="scientific">Halomarina oriensis</name>
    <dbReference type="NCBI Taxonomy" id="671145"/>
    <lineage>
        <taxon>Archaea</taxon>
        <taxon>Methanobacteriati</taxon>
        <taxon>Methanobacteriota</taxon>
        <taxon>Stenosarchaea group</taxon>
        <taxon>Halobacteria</taxon>
        <taxon>Halobacteriales</taxon>
        <taxon>Natronomonadaceae</taxon>
        <taxon>Halomarina</taxon>
    </lineage>
</organism>
<name>A0A6B0GST9_9EURY</name>
<sequence>MATANHPESPAESFRTLATDLIESGVVSILALKEPLLDGQLILSIHADTDADPDRIHAVAERARTVRLDDHLFTVSIEPELFRTTALGHETVFFKPPREGKASRVAHSTSLDEGIDRLLVTVSNEE</sequence>
<gene>
    <name evidence="1" type="ORF">GQS65_09540</name>
</gene>
<dbReference type="EMBL" id="WSZK01000015">
    <property type="protein sequence ID" value="MWG34728.1"/>
    <property type="molecule type" value="Genomic_DNA"/>
</dbReference>
<proteinExistence type="predicted"/>
<dbReference type="RefSeq" id="WP_158204373.1">
    <property type="nucleotide sequence ID" value="NZ_WSZK01000015.1"/>
</dbReference>
<accession>A0A6B0GST9</accession>
<reference evidence="1 2" key="1">
    <citation type="submission" date="2019-12" db="EMBL/GenBank/DDBJ databases">
        <title>Halocatena pleomorpha gen. nov. sp. nov., an extremely halophilic archaeon of family Halobacteriaceae isolated from saltpan soil.</title>
        <authorList>
            <person name="Pal Y."/>
            <person name="Verma A."/>
            <person name="Krishnamurthi S."/>
            <person name="Kumar P."/>
        </authorList>
    </citation>
    <scope>NUCLEOTIDE SEQUENCE [LARGE SCALE GENOMIC DNA]</scope>
    <source>
        <strain evidence="1 2">JCM 16495</strain>
    </source>
</reference>
<dbReference type="AlphaFoldDB" id="A0A6B0GST9"/>
<comment type="caution">
    <text evidence="1">The sequence shown here is derived from an EMBL/GenBank/DDBJ whole genome shotgun (WGS) entry which is preliminary data.</text>
</comment>
<dbReference type="Proteomes" id="UP000451471">
    <property type="component" value="Unassembled WGS sequence"/>
</dbReference>